<comment type="subcellular location">
    <subcellularLocation>
        <location evidence="1">Cell inner membrane</location>
        <topology evidence="1">Multi-pass membrane protein</topology>
    </subcellularLocation>
    <subcellularLocation>
        <location evidence="11">Cell membrane</location>
        <topology evidence="11">Multi-pass membrane protein</topology>
    </subcellularLocation>
</comment>
<reference evidence="13 14" key="1">
    <citation type="submission" date="2018-06" db="EMBL/GenBank/DDBJ databases">
        <authorList>
            <consortium name="Pathogen Informatics"/>
            <person name="Doyle S."/>
        </authorList>
    </citation>
    <scope>NUCLEOTIDE SEQUENCE [LARGE SCALE GENOMIC DNA]</scope>
    <source>
        <strain evidence="13 14">NCTC10465</strain>
    </source>
</reference>
<dbReference type="RefSeq" id="WP_197931408.1">
    <property type="nucleotide sequence ID" value="NZ_CBCRZU010000029.1"/>
</dbReference>
<evidence type="ECO:0000256" key="4">
    <source>
        <dbReference type="ARBA" id="ARBA00022475"/>
    </source>
</evidence>
<feature type="domain" description="ABC transmembrane type-1" evidence="12">
    <location>
        <begin position="62"/>
        <end position="250"/>
    </location>
</feature>
<dbReference type="GeneID" id="35777902"/>
<dbReference type="EMBL" id="UGPY01000001">
    <property type="protein sequence ID" value="STY97027.1"/>
    <property type="molecule type" value="Genomic_DNA"/>
</dbReference>
<dbReference type="PANTHER" id="PTHR43848:SF5">
    <property type="entry name" value="SPERMIDINE_PUTRESCINE TRANSPORT SYSTEM PERMEASE PROTEIN POTC"/>
    <property type="match status" value="1"/>
</dbReference>
<evidence type="ECO:0000313" key="13">
    <source>
        <dbReference type="EMBL" id="STY97027.1"/>
    </source>
</evidence>
<evidence type="ECO:0000256" key="7">
    <source>
        <dbReference type="ARBA" id="ARBA00022989"/>
    </source>
</evidence>
<feature type="transmembrane region" description="Helical" evidence="11">
    <location>
        <begin position="52"/>
        <end position="85"/>
    </location>
</feature>
<feature type="transmembrane region" description="Helical" evidence="11">
    <location>
        <begin position="97"/>
        <end position="124"/>
    </location>
</feature>
<keyword evidence="14" id="KW-1185">Reference proteome</keyword>
<keyword evidence="7 11" id="KW-1133">Transmembrane helix</keyword>
<name>A0A378QCT3_FAUOS</name>
<dbReference type="AlphaFoldDB" id="A0A378QCT3"/>
<evidence type="ECO:0000256" key="6">
    <source>
        <dbReference type="ARBA" id="ARBA00022692"/>
    </source>
</evidence>
<feature type="transmembrane region" description="Helical" evidence="11">
    <location>
        <begin position="130"/>
        <end position="153"/>
    </location>
</feature>
<dbReference type="GO" id="GO:0005886">
    <property type="term" value="C:plasma membrane"/>
    <property type="evidence" value="ECO:0007669"/>
    <property type="project" value="UniProtKB-SubCell"/>
</dbReference>
<evidence type="ECO:0000256" key="9">
    <source>
        <dbReference type="ARBA" id="ARBA00037216"/>
    </source>
</evidence>
<feature type="transmembrane region" description="Helical" evidence="11">
    <location>
        <begin position="174"/>
        <end position="197"/>
    </location>
</feature>
<dbReference type="NCBIfam" id="NF007047">
    <property type="entry name" value="PRK09500.1"/>
    <property type="match status" value="1"/>
</dbReference>
<organism evidence="13 14">
    <name type="scientific">Faucicola osloensis</name>
    <name type="common">Moraxella osloensis</name>
    <dbReference type="NCBI Taxonomy" id="34062"/>
    <lineage>
        <taxon>Bacteria</taxon>
        <taxon>Pseudomonadati</taxon>
        <taxon>Pseudomonadota</taxon>
        <taxon>Gammaproteobacteria</taxon>
        <taxon>Moraxellales</taxon>
        <taxon>Moraxellaceae</taxon>
        <taxon>Faucicola</taxon>
    </lineage>
</organism>
<sequence>MSNTMKWLSRLYLTIVYLLMFSPIAVMVIFSFNASKVGYQWGGFSTHWYSELFSNAAMVQAAINSVILAVVAATISTAIGGLTALALQRYDFKGKSILQSLLFVLMMSPEIVLAISLLALFLIVGIQLGFMTLLIAHITFCLPFVVITVTARLSSLDTRVLEAARDLGANEFTMIRTVLVPIILPAILAGWVLAFTLSLDDVVVSTFNTGPDFEILPLQIYSMVRVGVKPEVNAVGTILLVISLLGLIISQLLLAKKSINLPSTQKR</sequence>
<dbReference type="PANTHER" id="PTHR43848">
    <property type="entry name" value="PUTRESCINE TRANSPORT SYSTEM PERMEASE PROTEIN POTI"/>
    <property type="match status" value="1"/>
</dbReference>
<evidence type="ECO:0000256" key="8">
    <source>
        <dbReference type="ARBA" id="ARBA00023136"/>
    </source>
</evidence>
<dbReference type="SUPFAM" id="SSF161098">
    <property type="entry name" value="MetI-like"/>
    <property type="match status" value="1"/>
</dbReference>
<evidence type="ECO:0000256" key="2">
    <source>
        <dbReference type="ARBA" id="ARBA00007069"/>
    </source>
</evidence>
<evidence type="ECO:0000313" key="14">
    <source>
        <dbReference type="Proteomes" id="UP000255230"/>
    </source>
</evidence>
<evidence type="ECO:0000256" key="1">
    <source>
        <dbReference type="ARBA" id="ARBA00004429"/>
    </source>
</evidence>
<keyword evidence="8 11" id="KW-0472">Membrane</keyword>
<proteinExistence type="inferred from homology"/>
<comment type="similarity">
    <text evidence="2">Belongs to the binding-protein-dependent transport system permease family. CysTW subfamily.</text>
</comment>
<evidence type="ECO:0000259" key="12">
    <source>
        <dbReference type="PROSITE" id="PS50928"/>
    </source>
</evidence>
<keyword evidence="4" id="KW-1003">Cell membrane</keyword>
<dbReference type="InterPro" id="IPR051789">
    <property type="entry name" value="Bact_Polyamine_Transport"/>
</dbReference>
<keyword evidence="6 11" id="KW-0812">Transmembrane</keyword>
<keyword evidence="3 11" id="KW-0813">Transport</keyword>
<evidence type="ECO:0000256" key="10">
    <source>
        <dbReference type="ARBA" id="ARBA00039580"/>
    </source>
</evidence>
<dbReference type="CDD" id="cd06261">
    <property type="entry name" value="TM_PBP2"/>
    <property type="match status" value="1"/>
</dbReference>
<dbReference type="InterPro" id="IPR000515">
    <property type="entry name" value="MetI-like"/>
</dbReference>
<dbReference type="PROSITE" id="PS50928">
    <property type="entry name" value="ABC_TM1"/>
    <property type="match status" value="1"/>
</dbReference>
<feature type="transmembrane region" description="Helical" evidence="11">
    <location>
        <begin position="12"/>
        <end position="32"/>
    </location>
</feature>
<feature type="transmembrane region" description="Helical" evidence="11">
    <location>
        <begin position="232"/>
        <end position="254"/>
    </location>
</feature>
<evidence type="ECO:0000256" key="3">
    <source>
        <dbReference type="ARBA" id="ARBA00022448"/>
    </source>
</evidence>
<evidence type="ECO:0000256" key="11">
    <source>
        <dbReference type="RuleBase" id="RU363032"/>
    </source>
</evidence>
<protein>
    <recommendedName>
        <fullName evidence="10">Spermidine/putrescine transport system permease protein PotC</fullName>
    </recommendedName>
</protein>
<dbReference type="GO" id="GO:0055085">
    <property type="term" value="P:transmembrane transport"/>
    <property type="evidence" value="ECO:0007669"/>
    <property type="project" value="InterPro"/>
</dbReference>
<dbReference type="Proteomes" id="UP000255230">
    <property type="component" value="Unassembled WGS sequence"/>
</dbReference>
<dbReference type="Gene3D" id="1.10.3720.10">
    <property type="entry name" value="MetI-like"/>
    <property type="match status" value="1"/>
</dbReference>
<dbReference type="InterPro" id="IPR035906">
    <property type="entry name" value="MetI-like_sf"/>
</dbReference>
<dbReference type="Pfam" id="PF00528">
    <property type="entry name" value="BPD_transp_1"/>
    <property type="match status" value="1"/>
</dbReference>
<comment type="function">
    <text evidence="9">Required for the activity of the bacterial periplasmic transport system of putrescine and spermidine.</text>
</comment>
<accession>A0A378QCT3</accession>
<keyword evidence="5" id="KW-0997">Cell inner membrane</keyword>
<gene>
    <name evidence="13" type="primary">ydcV</name>
    <name evidence="13" type="ORF">NCTC10465_00799</name>
</gene>
<evidence type="ECO:0000256" key="5">
    <source>
        <dbReference type="ARBA" id="ARBA00022519"/>
    </source>
</evidence>